<dbReference type="AlphaFoldDB" id="A0A1V9HRF6"/>
<reference evidence="7 8" key="2">
    <citation type="journal article" date="2017" name="Plant Pathol.">
        <title>Pathogenicity and virulence gene content of Xanthomonas strains infecting Araceae, formerly known as Xanthomonas axonopodis pv. dieffenbachiae.</title>
        <authorList>
            <person name="Constantin E.C."/>
            <person name="Haegeman A."/>
            <person name="Van Vaerenbergh J."/>
            <person name="Baeyen S."/>
            <person name="Van Malderghem C."/>
            <person name="Maes M."/>
            <person name="Cottyn B."/>
        </authorList>
    </citation>
    <scope>NUCLEOTIDE SEQUENCE [LARGE SCALE GENOMIC DNA]</scope>
    <source>
        <strain evidence="8">LMG9055</strain>
    </source>
</reference>
<keyword evidence="3 5" id="KW-0169">Cobalamin biosynthesis</keyword>
<evidence type="ECO:0000256" key="5">
    <source>
        <dbReference type="HAMAP-Rule" id="MF_00028"/>
    </source>
</evidence>
<accession>A0A1V9HRF6</accession>
<evidence type="ECO:0000256" key="4">
    <source>
        <dbReference type="ARBA" id="ARBA00022962"/>
    </source>
</evidence>
<feature type="domain" description="CobQ/CobB/MinD/ParA nucleotide binding" evidence="6">
    <location>
        <begin position="6"/>
        <end position="225"/>
    </location>
</feature>
<organism evidence="7 8">
    <name type="scientific">Xanthomonas phaseoli pv. syngonii LMG 9055</name>
    <dbReference type="NCBI Taxonomy" id="1437878"/>
    <lineage>
        <taxon>Bacteria</taxon>
        <taxon>Pseudomonadati</taxon>
        <taxon>Pseudomonadota</taxon>
        <taxon>Gammaproteobacteria</taxon>
        <taxon>Lysobacterales</taxon>
        <taxon>Lysobacteraceae</taxon>
        <taxon>Xanthomonas</taxon>
    </lineage>
</organism>
<dbReference type="EMBL" id="JPUO02000001">
    <property type="protein sequence ID" value="OQP85469.1"/>
    <property type="molecule type" value="Genomic_DNA"/>
</dbReference>
<dbReference type="InterPro" id="IPR002586">
    <property type="entry name" value="CobQ/CobB/MinD/ParA_Nub-bd_dom"/>
</dbReference>
<comment type="caution">
    <text evidence="5">Lacks conserved residue(s) required for the propagation of feature annotation.</text>
</comment>
<dbReference type="PANTHER" id="PTHR21343:SF1">
    <property type="entry name" value="COBYRIC ACID SYNTHASE"/>
    <property type="match status" value="1"/>
</dbReference>
<protein>
    <recommendedName>
        <fullName evidence="2 5">Cobyric acid synthase</fullName>
    </recommendedName>
</protein>
<evidence type="ECO:0000313" key="7">
    <source>
        <dbReference type="EMBL" id="OQP85469.1"/>
    </source>
</evidence>
<gene>
    <name evidence="5" type="primary">cobQ</name>
    <name evidence="7" type="ORF">IA54_001485</name>
</gene>
<dbReference type="CDD" id="cd05389">
    <property type="entry name" value="CobQ_N"/>
    <property type="match status" value="1"/>
</dbReference>
<evidence type="ECO:0000256" key="1">
    <source>
        <dbReference type="ARBA" id="ARBA00004953"/>
    </source>
</evidence>
<dbReference type="Pfam" id="PF01656">
    <property type="entry name" value="CbiA"/>
    <property type="match status" value="1"/>
</dbReference>
<dbReference type="HAMAP" id="MF_00028">
    <property type="entry name" value="CobQ"/>
    <property type="match status" value="1"/>
</dbReference>
<comment type="function">
    <text evidence="5">Catalyzes amidations at positions B, D, E, and G on adenosylcobyrinic A,C-diamide. NH(2) groups are provided by glutamine, and one molecule of ATP is hydrogenolyzed for each amidation.</text>
</comment>
<dbReference type="InterPro" id="IPR027417">
    <property type="entry name" value="P-loop_NTPase"/>
</dbReference>
<dbReference type="GO" id="GO:0015420">
    <property type="term" value="F:ABC-type vitamin B12 transporter activity"/>
    <property type="evidence" value="ECO:0007669"/>
    <property type="project" value="UniProtKB-UniRule"/>
</dbReference>
<dbReference type="PANTHER" id="PTHR21343">
    <property type="entry name" value="DETHIOBIOTIN SYNTHETASE"/>
    <property type="match status" value="1"/>
</dbReference>
<sequence>MSARVLMVQGCTSDAGKSTLVAALCRWLHRQGIAVAPFKPQNMALNSAVTVDGGEIGRAQALQAQACGLEPQTDFNPVLLKPNSDTGAQVIVHGHPVAMLDAVGYHAYKATAFNAVLASHARLVERFDVVLVEGAGSPAEINLRANDIANMGYAEAVDCAVILVADIDRGGVFAHLVGTLALLSASERARVAGFVINRFRGDLALLQPGLAWLERETGKPVLGVLTISARPAAGCRRCGATQRAAETTVAIARGGAGAAAHQQSHRRRRLAGASAGGCALDRSWADAAAVRSDPAAG</sequence>
<dbReference type="Gene3D" id="3.40.50.300">
    <property type="entry name" value="P-loop containing nucleotide triphosphate hydrolases"/>
    <property type="match status" value="1"/>
</dbReference>
<dbReference type="Proteomes" id="UP000050343">
    <property type="component" value="Unassembled WGS sequence"/>
</dbReference>
<evidence type="ECO:0000313" key="8">
    <source>
        <dbReference type="Proteomes" id="UP000050343"/>
    </source>
</evidence>
<proteinExistence type="inferred from homology"/>
<dbReference type="InterPro" id="IPR047045">
    <property type="entry name" value="CobQ_N"/>
</dbReference>
<name>A0A1V9HRF6_9XANT</name>
<dbReference type="InterPro" id="IPR004459">
    <property type="entry name" value="CobQ_synth"/>
</dbReference>
<dbReference type="SUPFAM" id="SSF52540">
    <property type="entry name" value="P-loop containing nucleoside triphosphate hydrolases"/>
    <property type="match status" value="1"/>
</dbReference>
<dbReference type="GO" id="GO:0009236">
    <property type="term" value="P:cobalamin biosynthetic process"/>
    <property type="evidence" value="ECO:0007669"/>
    <property type="project" value="UniProtKB-UniRule"/>
</dbReference>
<reference evidence="7 8" key="1">
    <citation type="journal article" date="2016" name="Plant Pathol.">
        <title>Genetic characterization of strains named as Xanthomonas axonopodis pv. dieffenbachiae leads to a taxonomic revision of the X. axonopodis species complex.</title>
        <authorList>
            <person name="Constantin E.C."/>
            <person name="Cleenwerck I."/>
            <person name="Maes M."/>
            <person name="Baeyen S."/>
            <person name="Van Malderghem C."/>
            <person name="De Vos P."/>
            <person name="Cottyn B."/>
        </authorList>
    </citation>
    <scope>NUCLEOTIDE SEQUENCE [LARGE SCALE GENOMIC DNA]</scope>
    <source>
        <strain evidence="8">LMG9055</strain>
    </source>
</reference>
<evidence type="ECO:0000259" key="6">
    <source>
        <dbReference type="Pfam" id="PF01656"/>
    </source>
</evidence>
<comment type="similarity">
    <text evidence="5">Belongs to the CobB/CobQ family. CobQ subfamily.</text>
</comment>
<comment type="pathway">
    <text evidence="1 5">Cofactor biosynthesis; adenosylcobalamin biosynthesis.</text>
</comment>
<dbReference type="NCBIfam" id="NF001989">
    <property type="entry name" value="PRK00784.1"/>
    <property type="match status" value="1"/>
</dbReference>
<evidence type="ECO:0000256" key="3">
    <source>
        <dbReference type="ARBA" id="ARBA00022573"/>
    </source>
</evidence>
<comment type="caution">
    <text evidence="7">The sequence shown here is derived from an EMBL/GenBank/DDBJ whole genome shotgun (WGS) entry which is preliminary data.</text>
</comment>
<evidence type="ECO:0000256" key="2">
    <source>
        <dbReference type="ARBA" id="ARBA00019833"/>
    </source>
</evidence>
<dbReference type="UniPathway" id="UPA00148"/>
<keyword evidence="4 5" id="KW-0315">Glutamine amidotransferase</keyword>
<dbReference type="GO" id="GO:0003824">
    <property type="term" value="F:catalytic activity"/>
    <property type="evidence" value="ECO:0007669"/>
    <property type="project" value="InterPro"/>
</dbReference>